<protein>
    <recommendedName>
        <fullName evidence="1">Fibrinogen C-terminal domain-containing protein</fullName>
    </recommendedName>
</protein>
<reference evidence="2" key="1">
    <citation type="submission" date="2021-03" db="EMBL/GenBank/DDBJ databases">
        <authorList>
            <person name="Bekaert M."/>
        </authorList>
    </citation>
    <scope>NUCLEOTIDE SEQUENCE</scope>
</reference>
<dbReference type="InterPro" id="IPR050373">
    <property type="entry name" value="Fibrinogen_C-term_domain"/>
</dbReference>
<evidence type="ECO:0000313" key="2">
    <source>
        <dbReference type="EMBL" id="CAG2247859.1"/>
    </source>
</evidence>
<feature type="domain" description="Fibrinogen C-terminal" evidence="1">
    <location>
        <begin position="85"/>
        <end position="245"/>
    </location>
</feature>
<dbReference type="GO" id="GO:0005615">
    <property type="term" value="C:extracellular space"/>
    <property type="evidence" value="ECO:0007669"/>
    <property type="project" value="TreeGrafter"/>
</dbReference>
<dbReference type="EMBL" id="CAJPWZ010002916">
    <property type="protein sequence ID" value="CAG2247859.1"/>
    <property type="molecule type" value="Genomic_DNA"/>
</dbReference>
<dbReference type="InterPro" id="IPR036056">
    <property type="entry name" value="Fibrinogen-like_C"/>
</dbReference>
<accession>A0A8S3UQZ9</accession>
<dbReference type="AlphaFoldDB" id="A0A8S3UQZ9"/>
<dbReference type="Pfam" id="PF00147">
    <property type="entry name" value="Fibrinogen_C"/>
    <property type="match status" value="1"/>
</dbReference>
<dbReference type="InterPro" id="IPR014716">
    <property type="entry name" value="Fibrinogen_a/b/g_C_1"/>
</dbReference>
<keyword evidence="3" id="KW-1185">Reference proteome</keyword>
<name>A0A8S3UQZ9_MYTED</name>
<dbReference type="OrthoDB" id="10337364at2759"/>
<dbReference type="Proteomes" id="UP000683360">
    <property type="component" value="Unassembled WGS sequence"/>
</dbReference>
<evidence type="ECO:0000259" key="1">
    <source>
        <dbReference type="PROSITE" id="PS51406"/>
    </source>
</evidence>
<dbReference type="SMART" id="SM00186">
    <property type="entry name" value="FBG"/>
    <property type="match status" value="1"/>
</dbReference>
<comment type="caution">
    <text evidence="2">The sequence shown here is derived from an EMBL/GenBank/DDBJ whole genome shotgun (WGS) entry which is preliminary data.</text>
</comment>
<organism evidence="2 3">
    <name type="scientific">Mytilus edulis</name>
    <name type="common">Blue mussel</name>
    <dbReference type="NCBI Taxonomy" id="6550"/>
    <lineage>
        <taxon>Eukaryota</taxon>
        <taxon>Metazoa</taxon>
        <taxon>Spiralia</taxon>
        <taxon>Lophotrochozoa</taxon>
        <taxon>Mollusca</taxon>
        <taxon>Bivalvia</taxon>
        <taxon>Autobranchia</taxon>
        <taxon>Pteriomorphia</taxon>
        <taxon>Mytilida</taxon>
        <taxon>Mytiloidea</taxon>
        <taxon>Mytilidae</taxon>
        <taxon>Mytilinae</taxon>
        <taxon>Mytilus</taxon>
    </lineage>
</organism>
<sequence>MLELKNRKYTVETNQEFVSTETAIGTGKVVSTTACASLCTSDDECCTANYDTSTQDCHLNSCCFPDTRPSENGIIIKKVAKPDEDDVKTKPMNCGDVCKGSDDGIYRIYPDGTNEGIEVYCELEDGWTVIQRRVDDSEDFNRSWLDYKHGFGNLSANFWLGNENIHKIVAGTNHSLRVDIENMDTGMYFADYHTFNVSDESSNYTLIIVDQSGKDGQAICNNLQFSTSSDQNGWWHYASTCSDIYNLNKKYSKLIWNYGQYEKYLKFASMKIKRT</sequence>
<proteinExistence type="predicted"/>
<dbReference type="Gene3D" id="3.90.215.10">
    <property type="entry name" value="Gamma Fibrinogen, chain A, domain 1"/>
    <property type="match status" value="1"/>
</dbReference>
<dbReference type="InterPro" id="IPR002181">
    <property type="entry name" value="Fibrinogen_a/b/g_C_dom"/>
</dbReference>
<dbReference type="PANTHER" id="PTHR19143">
    <property type="entry name" value="FIBRINOGEN/TENASCIN/ANGIOPOEITIN"/>
    <property type="match status" value="1"/>
</dbReference>
<dbReference type="PROSITE" id="PS51406">
    <property type="entry name" value="FIBRINOGEN_C_2"/>
    <property type="match status" value="1"/>
</dbReference>
<evidence type="ECO:0000313" key="3">
    <source>
        <dbReference type="Proteomes" id="UP000683360"/>
    </source>
</evidence>
<gene>
    <name evidence="2" type="ORF">MEDL_59739</name>
</gene>
<dbReference type="SUPFAM" id="SSF56496">
    <property type="entry name" value="Fibrinogen C-terminal domain-like"/>
    <property type="match status" value="1"/>
</dbReference>